<comment type="caution">
    <text evidence="1">The sequence shown here is derived from an EMBL/GenBank/DDBJ whole genome shotgun (WGS) entry which is preliminary data.</text>
</comment>
<dbReference type="EMBL" id="JADKGY010000001">
    <property type="protein sequence ID" value="MBK9981740.1"/>
    <property type="molecule type" value="Genomic_DNA"/>
</dbReference>
<proteinExistence type="predicted"/>
<evidence type="ECO:0000313" key="2">
    <source>
        <dbReference type="Proteomes" id="UP000808337"/>
    </source>
</evidence>
<gene>
    <name evidence="1" type="ORF">IPP15_04845</name>
</gene>
<dbReference type="Proteomes" id="UP000808337">
    <property type="component" value="Unassembled WGS sequence"/>
</dbReference>
<reference evidence="1 2" key="1">
    <citation type="submission" date="2020-10" db="EMBL/GenBank/DDBJ databases">
        <title>Connecting structure to function with the recovery of over 1000 high-quality activated sludge metagenome-assembled genomes encoding full-length rRNA genes using long-read sequencing.</title>
        <authorList>
            <person name="Singleton C.M."/>
            <person name="Petriglieri F."/>
            <person name="Kristensen J.M."/>
            <person name="Kirkegaard R.H."/>
            <person name="Michaelsen T.Y."/>
            <person name="Andersen M.H."/>
            <person name="Karst S.M."/>
            <person name="Dueholm M.S."/>
            <person name="Nielsen P.H."/>
            <person name="Albertsen M."/>
        </authorList>
    </citation>
    <scope>NUCLEOTIDE SEQUENCE [LARGE SCALE GENOMIC DNA]</scope>
    <source>
        <strain evidence="1">Ribe_18-Q3-R11-54_MAXAC.273</strain>
    </source>
</reference>
<dbReference type="AlphaFoldDB" id="A0A9D7SU15"/>
<dbReference type="PROSITE" id="PS51257">
    <property type="entry name" value="PROKAR_LIPOPROTEIN"/>
    <property type="match status" value="1"/>
</dbReference>
<evidence type="ECO:0000313" key="1">
    <source>
        <dbReference type="EMBL" id="MBK9981740.1"/>
    </source>
</evidence>
<accession>A0A9D7SU15</accession>
<name>A0A9D7SU15_9BACT</name>
<sequence length="205" mass="22700">MKIFLFVSFVVVLVACGKDDNNPVSPYPVAYGFDHIDQTNEGLYVVTADNSLSGLPTSTGLFGQYKDSLKTELQKVIASNLDLQEIELTSETELRFHYIYQGHSVMTPATYTIVNGDIIIADSLFNDIVSYDKVADQFNLCGVTAFALPGPNAIFPLGPPYFQFNVETCIDGHANRDYAMDLLISKNLKPMDTIGVLVTKYIYTK</sequence>
<protein>
    <submittedName>
        <fullName evidence="1">Uncharacterized protein</fullName>
    </submittedName>
</protein>
<organism evidence="1 2">
    <name type="scientific">Candidatus Opimibacter skivensis</name>
    <dbReference type="NCBI Taxonomy" id="2982028"/>
    <lineage>
        <taxon>Bacteria</taxon>
        <taxon>Pseudomonadati</taxon>
        <taxon>Bacteroidota</taxon>
        <taxon>Saprospiria</taxon>
        <taxon>Saprospirales</taxon>
        <taxon>Saprospiraceae</taxon>
        <taxon>Candidatus Opimibacter</taxon>
    </lineage>
</organism>